<dbReference type="InterPro" id="IPR019758">
    <property type="entry name" value="Pept_S26A_signal_pept_1_CS"/>
</dbReference>
<dbReference type="InterPro" id="IPR019757">
    <property type="entry name" value="Pept_S26A_signal_pept_1_Lys-AS"/>
</dbReference>
<dbReference type="PROSITE" id="PS00760">
    <property type="entry name" value="SPASE_I_2"/>
    <property type="match status" value="1"/>
</dbReference>
<dbReference type="NCBIfam" id="TIGR02227">
    <property type="entry name" value="sigpep_I_bact"/>
    <property type="match status" value="1"/>
</dbReference>
<dbReference type="InterPro" id="IPR036286">
    <property type="entry name" value="LexA/Signal_pep-like_sf"/>
</dbReference>
<comment type="caution">
    <text evidence="9">The sequence shown here is derived from an EMBL/GenBank/DDBJ whole genome shotgun (WGS) entry which is preliminary data.</text>
</comment>
<dbReference type="EC" id="3.4.21.89" evidence="4 7"/>
<comment type="catalytic activity">
    <reaction evidence="1 7">
        <text>Cleavage of hydrophobic, N-terminal signal or leader sequences from secreted and periplasmic proteins.</text>
        <dbReference type="EC" id="3.4.21.89"/>
    </reaction>
</comment>
<dbReference type="SUPFAM" id="SSF51306">
    <property type="entry name" value="LexA/Signal peptidase"/>
    <property type="match status" value="1"/>
</dbReference>
<name>A0AAW3JTV2_9FIRM</name>
<dbReference type="Pfam" id="PF10502">
    <property type="entry name" value="Peptidase_S26"/>
    <property type="match status" value="1"/>
</dbReference>
<dbReference type="Gene3D" id="2.10.109.10">
    <property type="entry name" value="Umud Fragment, subunit A"/>
    <property type="match status" value="1"/>
</dbReference>
<keyword evidence="7" id="KW-0645">Protease</keyword>
<dbReference type="RefSeq" id="WP_055945422.1">
    <property type="nucleotide sequence ID" value="NZ_JAQDCV010000007.1"/>
</dbReference>
<evidence type="ECO:0000313" key="10">
    <source>
        <dbReference type="Proteomes" id="UP000050833"/>
    </source>
</evidence>
<dbReference type="GO" id="GO:0009003">
    <property type="term" value="F:signal peptidase activity"/>
    <property type="evidence" value="ECO:0007669"/>
    <property type="project" value="UniProtKB-EC"/>
</dbReference>
<dbReference type="InterPro" id="IPR019533">
    <property type="entry name" value="Peptidase_S26"/>
</dbReference>
<evidence type="ECO:0000256" key="1">
    <source>
        <dbReference type="ARBA" id="ARBA00000677"/>
    </source>
</evidence>
<reference evidence="9 10" key="1">
    <citation type="submission" date="2015-10" db="EMBL/GenBank/DDBJ databases">
        <title>Butyribacter intestini gen. nov., sp. nov., a butyric acid-producing bacterium of the family Lachnospiraceae isolated from the human faeces.</title>
        <authorList>
            <person name="Zou Y."/>
            <person name="Xue W."/>
            <person name="Luo G."/>
            <person name="Lv M."/>
        </authorList>
    </citation>
    <scope>NUCLEOTIDE SEQUENCE [LARGE SCALE GENOMIC DNA]</scope>
    <source>
        <strain evidence="9 10">TF01-11</strain>
    </source>
</reference>
<keyword evidence="10" id="KW-1185">Reference proteome</keyword>
<evidence type="ECO:0000259" key="8">
    <source>
        <dbReference type="Pfam" id="PF10502"/>
    </source>
</evidence>
<evidence type="ECO:0000256" key="7">
    <source>
        <dbReference type="RuleBase" id="RU362042"/>
    </source>
</evidence>
<accession>A0AAW3JTV2</accession>
<dbReference type="GO" id="GO:0004252">
    <property type="term" value="F:serine-type endopeptidase activity"/>
    <property type="evidence" value="ECO:0007669"/>
    <property type="project" value="InterPro"/>
</dbReference>
<keyword evidence="5 7" id="KW-0378">Hydrolase</keyword>
<dbReference type="GO" id="GO:0005886">
    <property type="term" value="C:plasma membrane"/>
    <property type="evidence" value="ECO:0007669"/>
    <property type="project" value="UniProtKB-SubCell"/>
</dbReference>
<dbReference type="GO" id="GO:0006465">
    <property type="term" value="P:signal peptide processing"/>
    <property type="evidence" value="ECO:0007669"/>
    <property type="project" value="InterPro"/>
</dbReference>
<feature type="domain" description="Peptidase S26" evidence="8">
    <location>
        <begin position="14"/>
        <end position="201"/>
    </location>
</feature>
<evidence type="ECO:0000256" key="3">
    <source>
        <dbReference type="ARBA" id="ARBA00009370"/>
    </source>
</evidence>
<feature type="active site" evidence="6">
    <location>
        <position position="124"/>
    </location>
</feature>
<dbReference type="InterPro" id="IPR000223">
    <property type="entry name" value="Pept_S26A_signal_pept_1"/>
</dbReference>
<dbReference type="PRINTS" id="PR00727">
    <property type="entry name" value="LEADERPTASE"/>
</dbReference>
<protein>
    <recommendedName>
        <fullName evidence="4 7">Signal peptidase I</fullName>
        <ecNumber evidence="4 7">3.4.21.89</ecNumber>
    </recommendedName>
</protein>
<evidence type="ECO:0000256" key="2">
    <source>
        <dbReference type="ARBA" id="ARBA00004401"/>
    </source>
</evidence>
<gene>
    <name evidence="9" type="ORF">APZ18_12570</name>
</gene>
<dbReference type="CDD" id="cd06530">
    <property type="entry name" value="S26_SPase_I"/>
    <property type="match status" value="1"/>
</dbReference>
<organism evidence="9 10">
    <name type="scientific">Butyribacter intestini</name>
    <dbReference type="NCBI Taxonomy" id="1703332"/>
    <lineage>
        <taxon>Bacteria</taxon>
        <taxon>Bacillati</taxon>
        <taxon>Bacillota</taxon>
        <taxon>Clostridia</taxon>
        <taxon>Lachnospirales</taxon>
        <taxon>Lachnospiraceae</taxon>
        <taxon>Butyribacter</taxon>
    </lineage>
</organism>
<dbReference type="PANTHER" id="PTHR43390:SF1">
    <property type="entry name" value="CHLOROPLAST PROCESSING PEPTIDASE"/>
    <property type="match status" value="1"/>
</dbReference>
<dbReference type="AlphaFoldDB" id="A0AAW3JTV2"/>
<proteinExistence type="inferred from homology"/>
<dbReference type="Proteomes" id="UP000050833">
    <property type="component" value="Unassembled WGS sequence"/>
</dbReference>
<dbReference type="EMBL" id="LLKB01000005">
    <property type="protein sequence ID" value="KQC85503.1"/>
    <property type="molecule type" value="Genomic_DNA"/>
</dbReference>
<dbReference type="PANTHER" id="PTHR43390">
    <property type="entry name" value="SIGNAL PEPTIDASE I"/>
    <property type="match status" value="1"/>
</dbReference>
<evidence type="ECO:0000256" key="5">
    <source>
        <dbReference type="ARBA" id="ARBA00022801"/>
    </source>
</evidence>
<feature type="active site" evidence="6">
    <location>
        <position position="43"/>
    </location>
</feature>
<evidence type="ECO:0000313" key="9">
    <source>
        <dbReference type="EMBL" id="KQC85503.1"/>
    </source>
</evidence>
<evidence type="ECO:0000256" key="6">
    <source>
        <dbReference type="PIRSR" id="PIRSR600223-1"/>
    </source>
</evidence>
<sequence>MKKLLKATMKIVISFILLIAISITGSYVVNTYAAERTVVDGHSMDDNFYDGENVIANKIIYKFQKPKRFDVVTIYPYGHKHKEDIVEFTQRLATQLSEMVKKDNGEDDVAKAAAEGKKDEYYIKRIIGMPGETIQVKGEDIYINGDILKENYRKDKMGYAGVASKPVKLGKDEYFVMGDNRVKSSDSREFGPVKLKNIASKIYK</sequence>
<dbReference type="PROSITE" id="PS00761">
    <property type="entry name" value="SPASE_I_3"/>
    <property type="match status" value="1"/>
</dbReference>
<evidence type="ECO:0000256" key="4">
    <source>
        <dbReference type="ARBA" id="ARBA00013208"/>
    </source>
</evidence>
<comment type="subcellular location">
    <subcellularLocation>
        <location evidence="2">Cell membrane</location>
        <topology evidence="2">Single-pass type II membrane protein</topology>
    </subcellularLocation>
    <subcellularLocation>
        <location evidence="7">Membrane</location>
        <topology evidence="7">Single-pass type II membrane protein</topology>
    </subcellularLocation>
</comment>
<comment type="similarity">
    <text evidence="3 7">Belongs to the peptidase S26 family.</text>
</comment>